<organism evidence="2 3">
    <name type="scientific">Brachybacterium massiliense</name>
    <dbReference type="NCBI Taxonomy" id="1755098"/>
    <lineage>
        <taxon>Bacteria</taxon>
        <taxon>Bacillati</taxon>
        <taxon>Actinomycetota</taxon>
        <taxon>Actinomycetes</taxon>
        <taxon>Micrococcales</taxon>
        <taxon>Dermabacteraceae</taxon>
        <taxon>Brachybacterium</taxon>
    </lineage>
</organism>
<gene>
    <name evidence="2" type="ORF">K8V81_08060</name>
</gene>
<protein>
    <submittedName>
        <fullName evidence="2">Uncharacterized protein</fullName>
    </submittedName>
</protein>
<comment type="caution">
    <text evidence="2">The sequence shown here is derived from an EMBL/GenBank/DDBJ whole genome shotgun (WGS) entry which is preliminary data.</text>
</comment>
<dbReference type="AlphaFoldDB" id="A0A921MWY8"/>
<sequence length="214" mass="23258">MEFLFFLVLVAIWVVRYLINREQKDDTGWRPPTPRRRIGAGEPPGRSRTQTAPAHSLTEALARAEARREHDQRDEVELRYEAVDDREDRQPGEPIVEHLADWEPVTEESVAEEPVTEHRADGESATEDSVAEEPVAAEPAPEESVAEPAATATSSAAGYASPGAAYSSSVYTPTSVYSTGYTSTSVYESGTSILSPDSGGEETQGEEGDDDSSR</sequence>
<feature type="compositionally biased region" description="Acidic residues" evidence="1">
    <location>
        <begin position="199"/>
        <end position="214"/>
    </location>
</feature>
<evidence type="ECO:0000313" key="2">
    <source>
        <dbReference type="EMBL" id="HJG91666.1"/>
    </source>
</evidence>
<reference evidence="2" key="1">
    <citation type="journal article" date="2021" name="PeerJ">
        <title>Extensive microbial diversity within the chicken gut microbiome revealed by metagenomics and culture.</title>
        <authorList>
            <person name="Gilroy R."/>
            <person name="Ravi A."/>
            <person name="Getino M."/>
            <person name="Pursley I."/>
            <person name="Horton D.L."/>
            <person name="Alikhan N.F."/>
            <person name="Baker D."/>
            <person name="Gharbi K."/>
            <person name="Hall N."/>
            <person name="Watson M."/>
            <person name="Adriaenssens E.M."/>
            <person name="Foster-Nyarko E."/>
            <person name="Jarju S."/>
            <person name="Secka A."/>
            <person name="Antonio M."/>
            <person name="Oren A."/>
            <person name="Chaudhuri R.R."/>
            <person name="La Ragione R."/>
            <person name="Hildebrand F."/>
            <person name="Pallen M.J."/>
        </authorList>
    </citation>
    <scope>NUCLEOTIDE SEQUENCE</scope>
    <source>
        <strain evidence="2">ChiGjej5B5-22894</strain>
    </source>
</reference>
<name>A0A921MWY8_9MICO</name>
<feature type="region of interest" description="Disordered" evidence="1">
    <location>
        <begin position="24"/>
        <end position="214"/>
    </location>
</feature>
<evidence type="ECO:0000256" key="1">
    <source>
        <dbReference type="SAM" id="MobiDB-lite"/>
    </source>
</evidence>
<dbReference type="EMBL" id="DYUE01000185">
    <property type="protein sequence ID" value="HJG91666.1"/>
    <property type="molecule type" value="Genomic_DNA"/>
</dbReference>
<feature type="compositionally biased region" description="Basic and acidic residues" evidence="1">
    <location>
        <begin position="62"/>
        <end position="101"/>
    </location>
</feature>
<evidence type="ECO:0000313" key="3">
    <source>
        <dbReference type="Proteomes" id="UP000742460"/>
    </source>
</evidence>
<accession>A0A921MWY8</accession>
<feature type="compositionally biased region" description="Low complexity" evidence="1">
    <location>
        <begin position="146"/>
        <end position="192"/>
    </location>
</feature>
<dbReference type="Proteomes" id="UP000742460">
    <property type="component" value="Unassembled WGS sequence"/>
</dbReference>
<reference evidence="2" key="2">
    <citation type="submission" date="2021-09" db="EMBL/GenBank/DDBJ databases">
        <authorList>
            <person name="Gilroy R."/>
        </authorList>
    </citation>
    <scope>NUCLEOTIDE SEQUENCE</scope>
    <source>
        <strain evidence="2">ChiGjej5B5-22894</strain>
    </source>
</reference>
<proteinExistence type="predicted"/>